<proteinExistence type="predicted"/>
<protein>
    <submittedName>
        <fullName evidence="1">Uncharacterized protein</fullName>
    </submittedName>
</protein>
<evidence type="ECO:0000313" key="2">
    <source>
        <dbReference type="Proteomes" id="UP000326464"/>
    </source>
</evidence>
<dbReference type="EMBL" id="VJXX01000005">
    <property type="protein sequence ID" value="MPY11721.1"/>
    <property type="molecule type" value="Genomic_DNA"/>
</dbReference>
<reference evidence="2" key="1">
    <citation type="submission" date="2019-07" db="EMBL/GenBank/DDBJ databases">
        <title>Arthrobacter KR32 sp. nov., isolated from mountain cheese made of cows milk.</title>
        <authorList>
            <person name="Flegler A."/>
        </authorList>
    </citation>
    <scope>NUCLEOTIDE SEQUENCE [LARGE SCALE GENOMIC DNA]</scope>
    <source>
        <strain evidence="2">KR32</strain>
    </source>
</reference>
<sequence length="148" mass="15926">MSRDWIVLSVDEPTECVVIEALRHVVDAVDIRPSEDGHYLELLDDRSVTLLVVERAKLVHTPAELARLHPGADVSAPEGSVGIPDLFTSPGAADGPSPVWWQDLHASANVPRTDHLAEALAHAVARRCRGVVVAPRTAPPHPLIGENP</sequence>
<keyword evidence="2" id="KW-1185">Reference proteome</keyword>
<gene>
    <name evidence="1" type="ORF">FNH21_13520</name>
</gene>
<dbReference type="AlphaFoldDB" id="A0A7X1NRL5"/>
<evidence type="ECO:0000313" key="1">
    <source>
        <dbReference type="EMBL" id="MPY11721.1"/>
    </source>
</evidence>
<dbReference type="OrthoDB" id="3392321at2"/>
<dbReference type="RefSeq" id="WP_152816585.1">
    <property type="nucleotide sequence ID" value="NZ_VJXX01000005.1"/>
</dbReference>
<name>A0A7X1NRL5_9MICC</name>
<organism evidence="1 2">
    <name type="scientific">Arthrobacter bussei</name>
    <dbReference type="NCBI Taxonomy" id="2594179"/>
    <lineage>
        <taxon>Bacteria</taxon>
        <taxon>Bacillati</taxon>
        <taxon>Actinomycetota</taxon>
        <taxon>Actinomycetes</taxon>
        <taxon>Micrococcales</taxon>
        <taxon>Micrococcaceae</taxon>
        <taxon>Arthrobacter</taxon>
    </lineage>
</organism>
<accession>A0A7X1NRL5</accession>
<dbReference type="Proteomes" id="UP000326464">
    <property type="component" value="Unassembled WGS sequence"/>
</dbReference>
<comment type="caution">
    <text evidence="1">The sequence shown here is derived from an EMBL/GenBank/DDBJ whole genome shotgun (WGS) entry which is preliminary data.</text>
</comment>